<gene>
    <name evidence="3" type="ORF">FHS22_005498</name>
</gene>
<reference evidence="3 4" key="1">
    <citation type="submission" date="2020-08" db="EMBL/GenBank/DDBJ databases">
        <title>Genomic Encyclopedia of Type Strains, Phase III (KMG-III): the genomes of soil and plant-associated and newly described type strains.</title>
        <authorList>
            <person name="Whitman W."/>
        </authorList>
    </citation>
    <scope>NUCLEOTIDE SEQUENCE [LARGE SCALE GENOMIC DNA]</scope>
    <source>
        <strain evidence="3 4">CECT 3303</strain>
    </source>
</reference>
<proteinExistence type="predicted"/>
<protein>
    <submittedName>
        <fullName evidence="3">Putative transposase</fullName>
    </submittedName>
</protein>
<feature type="region of interest" description="Disordered" evidence="1">
    <location>
        <begin position="159"/>
        <end position="181"/>
    </location>
</feature>
<dbReference type="InterPro" id="IPR009057">
    <property type="entry name" value="Homeodomain-like_sf"/>
</dbReference>
<dbReference type="InterPro" id="IPR025959">
    <property type="entry name" value="Winged_HTH_dom"/>
</dbReference>
<dbReference type="Pfam" id="PF13592">
    <property type="entry name" value="HTH_33"/>
    <property type="match status" value="1"/>
</dbReference>
<organism evidence="3 4">
    <name type="scientific">Planomonospora venezuelensis</name>
    <dbReference type="NCBI Taxonomy" id="1999"/>
    <lineage>
        <taxon>Bacteria</taxon>
        <taxon>Bacillati</taxon>
        <taxon>Actinomycetota</taxon>
        <taxon>Actinomycetes</taxon>
        <taxon>Streptosporangiales</taxon>
        <taxon>Streptosporangiaceae</taxon>
        <taxon>Planomonospora</taxon>
    </lineage>
</organism>
<dbReference type="Pfam" id="PF13384">
    <property type="entry name" value="HTH_23"/>
    <property type="match status" value="1"/>
</dbReference>
<sequence length="181" mass="20081">MRYSDRSGGLSDIERERRQALRLRAADMFSGGIQPPRVAHLLGVTRKSACEWHRAWQKGGKAALRSKGTAGTGCKLTDAQTDRLEALLQQGAAAHGWDDQRWTSLRIAMLIAETFHIRYTPRGVAYLLQRLGWSFQVPAHQAARRDEDQVATWIKRTWPAIKAPGRPGTPGSSSPTSPVRA</sequence>
<dbReference type="EMBL" id="JACHJJ010000022">
    <property type="protein sequence ID" value="MBB5966207.1"/>
    <property type="molecule type" value="Genomic_DNA"/>
</dbReference>
<dbReference type="SUPFAM" id="SSF46689">
    <property type="entry name" value="Homeodomain-like"/>
    <property type="match status" value="1"/>
</dbReference>
<dbReference type="AlphaFoldDB" id="A0A841DBR2"/>
<evidence type="ECO:0000313" key="3">
    <source>
        <dbReference type="EMBL" id="MBB5966207.1"/>
    </source>
</evidence>
<evidence type="ECO:0000313" key="4">
    <source>
        <dbReference type="Proteomes" id="UP000562352"/>
    </source>
</evidence>
<evidence type="ECO:0000259" key="2">
    <source>
        <dbReference type="Pfam" id="PF13592"/>
    </source>
</evidence>
<dbReference type="Proteomes" id="UP000562352">
    <property type="component" value="Unassembled WGS sequence"/>
</dbReference>
<keyword evidence="4" id="KW-1185">Reference proteome</keyword>
<comment type="caution">
    <text evidence="3">The sequence shown here is derived from an EMBL/GenBank/DDBJ whole genome shotgun (WGS) entry which is preliminary data.</text>
</comment>
<feature type="domain" description="Winged helix-turn helix" evidence="2">
    <location>
        <begin position="98"/>
        <end position="156"/>
    </location>
</feature>
<evidence type="ECO:0000256" key="1">
    <source>
        <dbReference type="SAM" id="MobiDB-lite"/>
    </source>
</evidence>
<accession>A0A841DBR2</accession>
<name>A0A841DBR2_PLAVE</name>
<feature type="compositionally biased region" description="Low complexity" evidence="1">
    <location>
        <begin position="169"/>
        <end position="181"/>
    </location>
</feature>
<dbReference type="RefSeq" id="WP_184946141.1">
    <property type="nucleotide sequence ID" value="NZ_JBHRYS010000030.1"/>
</dbReference>